<dbReference type="AlphaFoldDB" id="A0A653B0C8"/>
<sequence length="130" mass="15128">MKDYDVIYFDQDLSWEAEDRVIDQVQQACGDLNANIEVRNQARVHLWYQQKFGRSYPQLQSVTDGVDRYLVTATCLGMEIATGRLHASYGLAKLEAGLLRINPLNHQPDLFLQKALSYQERWPWLRRVEG</sequence>
<name>A0A653B0C8_ECTOL</name>
<evidence type="ECO:0000313" key="1">
    <source>
        <dbReference type="EMBL" id="VDN61995.1"/>
    </source>
</evidence>
<organism evidence="1">
    <name type="scientific">Ectopseudomonas oleovorans</name>
    <name type="common">Pseudomonas oleovorans</name>
    <dbReference type="NCBI Taxonomy" id="301"/>
    <lineage>
        <taxon>Bacteria</taxon>
        <taxon>Pseudomonadati</taxon>
        <taxon>Pseudomonadota</taxon>
        <taxon>Gammaproteobacteria</taxon>
        <taxon>Pseudomonadales</taxon>
        <taxon>Pseudomonadaceae</taxon>
        <taxon>Ectopseudomonas</taxon>
    </lineage>
</organism>
<reference evidence="1" key="1">
    <citation type="submission" date="2018-11" db="EMBL/GenBank/DDBJ databases">
        <authorList>
            <consortium name="Genoscope - CEA"/>
            <person name="William W."/>
        </authorList>
    </citation>
    <scope>NUCLEOTIDE SEQUENCE [LARGE SCALE GENOMIC DNA]</scope>
    <source>
        <strain evidence="1">T9AD</strain>
    </source>
</reference>
<dbReference type="InterPro" id="IPR009267">
    <property type="entry name" value="NTP_transf_6"/>
</dbReference>
<dbReference type="PANTHER" id="PTHR39166:SF1">
    <property type="entry name" value="BLL1166 PROTEIN"/>
    <property type="match status" value="1"/>
</dbReference>
<dbReference type="Pfam" id="PF06042">
    <property type="entry name" value="NTP_transf_6"/>
    <property type="match status" value="1"/>
</dbReference>
<gene>
    <name evidence="1" type="ORF">POT9AD_1004</name>
</gene>
<protein>
    <submittedName>
        <fullName evidence="1">Uncharacterized protein</fullName>
    </submittedName>
</protein>
<dbReference type="PANTHER" id="PTHR39166">
    <property type="entry name" value="BLL1166 PROTEIN"/>
    <property type="match status" value="1"/>
</dbReference>
<dbReference type="EMBL" id="LR130779">
    <property type="protein sequence ID" value="VDN61995.1"/>
    <property type="molecule type" value="Genomic_DNA"/>
</dbReference>
<proteinExistence type="predicted"/>
<accession>A0A653B0C8</accession>